<name>A0A3A9ZNS9_9ACTN</name>
<keyword evidence="1" id="KW-0812">Transmembrane</keyword>
<dbReference type="EMBL" id="RBAN01000011">
    <property type="protein sequence ID" value="RKN49852.1"/>
    <property type="molecule type" value="Genomic_DNA"/>
</dbReference>
<keyword evidence="1" id="KW-1133">Transmembrane helix</keyword>
<evidence type="ECO:0000256" key="1">
    <source>
        <dbReference type="SAM" id="Phobius"/>
    </source>
</evidence>
<evidence type="ECO:0000313" key="3">
    <source>
        <dbReference type="Proteomes" id="UP000279968"/>
    </source>
</evidence>
<reference evidence="2 3" key="1">
    <citation type="journal article" date="2015" name="Int. J. Syst. Evol. Microbiol.">
        <title>Micromonospora costi sp. nov., isolated from a leaf of Costus speciosus.</title>
        <authorList>
            <person name="Thawai C."/>
        </authorList>
    </citation>
    <scope>NUCLEOTIDE SEQUENCE [LARGE SCALE GENOMIC DNA]</scope>
    <source>
        <strain evidence="2 3">CS1-12</strain>
    </source>
</reference>
<gene>
    <name evidence="2" type="ORF">D7193_31790</name>
</gene>
<dbReference type="AlphaFoldDB" id="A0A3A9ZNS9"/>
<protein>
    <submittedName>
        <fullName evidence="2">Uncharacterized protein</fullName>
    </submittedName>
</protein>
<comment type="caution">
    <text evidence="2">The sequence shown here is derived from an EMBL/GenBank/DDBJ whole genome shotgun (WGS) entry which is preliminary data.</text>
</comment>
<dbReference type="RefSeq" id="WP_120783436.1">
    <property type="nucleotide sequence ID" value="NZ_JBHLUP010000005.1"/>
</dbReference>
<feature type="transmembrane region" description="Helical" evidence="1">
    <location>
        <begin position="107"/>
        <end position="134"/>
    </location>
</feature>
<feature type="transmembrane region" description="Helical" evidence="1">
    <location>
        <begin position="18"/>
        <end position="38"/>
    </location>
</feature>
<evidence type="ECO:0000313" key="2">
    <source>
        <dbReference type="EMBL" id="RKN49852.1"/>
    </source>
</evidence>
<keyword evidence="3" id="KW-1185">Reference proteome</keyword>
<sequence>MTTTAPDRRRHSSLPFQTVGSLLVALLSAASWYAWLGWDDRYRVDPVTGAVSGPYEVWQVLGAALTLLVVLVGALLAGVRPLPGGAALTVAFTAAFAVTSARRDDSGLWVVGAGLLLAGLAAGTAVMSVLVRVLHRARAAHPR</sequence>
<proteinExistence type="predicted"/>
<dbReference type="Proteomes" id="UP000279968">
    <property type="component" value="Unassembled WGS sequence"/>
</dbReference>
<feature type="transmembrane region" description="Helical" evidence="1">
    <location>
        <begin position="84"/>
        <end position="101"/>
    </location>
</feature>
<organism evidence="2 3">
    <name type="scientific">Micromonospora costi</name>
    <dbReference type="NCBI Taxonomy" id="1530042"/>
    <lineage>
        <taxon>Bacteria</taxon>
        <taxon>Bacillati</taxon>
        <taxon>Actinomycetota</taxon>
        <taxon>Actinomycetes</taxon>
        <taxon>Micromonosporales</taxon>
        <taxon>Micromonosporaceae</taxon>
        <taxon>Micromonospora</taxon>
    </lineage>
</organism>
<feature type="transmembrane region" description="Helical" evidence="1">
    <location>
        <begin position="58"/>
        <end position="77"/>
    </location>
</feature>
<accession>A0A3A9ZNS9</accession>
<keyword evidence="1" id="KW-0472">Membrane</keyword>